<keyword evidence="4" id="KW-0949">S-adenosyl-L-methionine</keyword>
<dbReference type="AlphaFoldDB" id="A0A928GI85"/>
<sequence>MSDENKYIQTPSQSIQKSYLRQPVSSTELEKFRSQLDNLLKELNPTDIEEANKGRVKTFLEQTLWPSNAYEINASGKTDLTIKDKNLERNVVLFEFKKVNSPEMVTKDDLVKKAMFELILYYILEEHENNNTSIKHLIVSDGFQYFIFEKGLFYDLFGKDKTFVHEIKSSENTTSEKRDYIYNQIIKPKVEKVKNKLSYTFVDLGTFKKDLSSADIVTKPRFKALFKLFSPTHLQKLPFSADHNSLNKNFYTELLYIMGLEERGDKHQIQRLDPKQRQNYTIFEQAYTLLSDYEVSESIVTEKIVDERFETALGLVIVWINRILFMKLLESQLIAFNGNKKKYAFFEKLTDFAMMHYLFCKVMAIPEEERSDEMKARFGEVPYLNSSLFELTEIEKRYFPISSLRDSEVTIMKNSCLRDKKGKVAKGKIHILDYLKRFLDSYDFGADAGESGKTIINASVLGLIFEKINGYRDGSFFTPGYITSYLCHETLRRCVTDKYNERYGTSYNTFVDLVEDFDFTNKTKRDEVNELINSIRVCDPAVGSGHFLVSALNEFIAIKWELKVLKTIDGRRFKYRVDIEDDELVVTDVDGELRYDPNDEESQLVQETLFNEKRTIIENCLFGVDLNPNSAEICQLRLWIELLKNAYYFKGEDGKRHLQTLPNIDINIKCGNSLVMKYTLNAPIDRVLRGANITMRDYKNHVSDYKDSPSKEKKHIVGQDIIAIKSKLNEGYDKETIEYKKWVKICSDILARDNSLFPPEEAETKKLMDLRKQEAKLRLALDEVSTRHARLGAFEWRYEFPEVLDDKGNYEGFDCIIGNPPYGVSIKDEYRKTVEEKYEHMPDYEIYYYFISLGHKLLKDNGYLAYIIPNTWLFNQFAQNQRESLIETDDKHSSAWEVKELLDCTNIPIFESATVRNTVILMKKSQNPDKIVYYRNTRDLIEDQENNKLDAKMLFSKLLSRDTLSITLDDLKREFSQNWGLAFFLTTEENRVVKKIETDTVSLESLFEDVSQGIIAYDKLKGVSKSDIDNRVFHSETYIDGYKKWLRGFDVSKYKIEWNSVPAKSSGKQTDREIYVDYARIPKAREQKYFMGKRMLVREITNPSIFAAITEDELYNDPAILVVKDSDSYSLELACGILNSKLATFYHFRHSPKATKGAFPKIMISDIRNFPLPTISEKNKDIAEKIKLLVEEIQLVISTSVIDNQKIHDLQWQIDYWVFKLYGIMSEDDINIIYPGFYDLKPDTFIID</sequence>
<dbReference type="PANTHER" id="PTHR33841:SF1">
    <property type="entry name" value="DNA METHYLTRANSFERASE A"/>
    <property type="match status" value="1"/>
</dbReference>
<comment type="caution">
    <text evidence="12">The sequence shown here is derived from an EMBL/GenBank/DDBJ whole genome shotgun (WGS) entry which is preliminary data.</text>
</comment>
<protein>
    <recommendedName>
        <fullName evidence="1">site-specific DNA-methyltransferase (adenine-specific)</fullName>
        <ecNumber evidence="1">2.1.1.72</ecNumber>
    </recommendedName>
</protein>
<dbReference type="InterPro" id="IPR011639">
    <property type="entry name" value="MethylTrfase_TaqI-like_dom"/>
</dbReference>
<dbReference type="InterPro" id="IPR029063">
    <property type="entry name" value="SAM-dependent_MTases_sf"/>
</dbReference>
<dbReference type="PANTHER" id="PTHR33841">
    <property type="entry name" value="DNA METHYLTRANSFERASE YEEA-RELATED"/>
    <property type="match status" value="1"/>
</dbReference>
<dbReference type="InterPro" id="IPR055573">
    <property type="entry name" value="DUF7149"/>
</dbReference>
<evidence type="ECO:0000313" key="12">
    <source>
        <dbReference type="EMBL" id="MBE6266989.1"/>
    </source>
</evidence>
<dbReference type="PRINTS" id="PR00507">
    <property type="entry name" value="N12N6MTFRASE"/>
</dbReference>
<proteinExistence type="predicted"/>
<evidence type="ECO:0000256" key="5">
    <source>
        <dbReference type="ARBA" id="ARBA00022747"/>
    </source>
</evidence>
<dbReference type="Gene3D" id="3.40.50.150">
    <property type="entry name" value="Vaccinia Virus protein VP39"/>
    <property type="match status" value="1"/>
</dbReference>
<comment type="catalytic activity">
    <reaction evidence="7">
        <text>a 2'-deoxyadenosine in DNA + S-adenosyl-L-methionine = an N(6)-methyl-2'-deoxyadenosine in DNA + S-adenosyl-L-homocysteine + H(+)</text>
        <dbReference type="Rhea" id="RHEA:15197"/>
        <dbReference type="Rhea" id="RHEA-COMP:12418"/>
        <dbReference type="Rhea" id="RHEA-COMP:12419"/>
        <dbReference type="ChEBI" id="CHEBI:15378"/>
        <dbReference type="ChEBI" id="CHEBI:57856"/>
        <dbReference type="ChEBI" id="CHEBI:59789"/>
        <dbReference type="ChEBI" id="CHEBI:90615"/>
        <dbReference type="ChEBI" id="CHEBI:90616"/>
        <dbReference type="EC" id="2.1.1.72"/>
    </reaction>
</comment>
<keyword evidence="2" id="KW-0489">Methyltransferase</keyword>
<keyword evidence="5" id="KW-0680">Restriction system</keyword>
<organism evidence="12 13">
    <name type="scientific">Xylanibacter ruminicola</name>
    <name type="common">Prevotella ruminicola</name>
    <dbReference type="NCBI Taxonomy" id="839"/>
    <lineage>
        <taxon>Bacteria</taxon>
        <taxon>Pseudomonadati</taxon>
        <taxon>Bacteroidota</taxon>
        <taxon>Bacteroidia</taxon>
        <taxon>Bacteroidales</taxon>
        <taxon>Prevotellaceae</taxon>
        <taxon>Xylanibacter</taxon>
    </lineage>
</organism>
<feature type="domain" description="Type II methyltransferase M.TaqI-like" evidence="8">
    <location>
        <begin position="619"/>
        <end position="886"/>
    </location>
</feature>
<dbReference type="InterPro" id="IPR025931">
    <property type="entry name" value="TaqI_C"/>
</dbReference>
<dbReference type="PROSITE" id="PS00092">
    <property type="entry name" value="N6_MTASE"/>
    <property type="match status" value="1"/>
</dbReference>
<dbReference type="Pfam" id="PF25120">
    <property type="entry name" value="DUF7814"/>
    <property type="match status" value="1"/>
</dbReference>
<dbReference type="EMBL" id="SUYD01000014">
    <property type="protein sequence ID" value="MBE6266989.1"/>
    <property type="molecule type" value="Genomic_DNA"/>
</dbReference>
<dbReference type="GO" id="GO:0003677">
    <property type="term" value="F:DNA binding"/>
    <property type="evidence" value="ECO:0007669"/>
    <property type="project" value="UniProtKB-KW"/>
</dbReference>
<feature type="domain" description="DUF7814" evidence="11">
    <location>
        <begin position="244"/>
        <end position="450"/>
    </location>
</feature>
<dbReference type="GO" id="GO:0009307">
    <property type="term" value="P:DNA restriction-modification system"/>
    <property type="evidence" value="ECO:0007669"/>
    <property type="project" value="UniProtKB-KW"/>
</dbReference>
<dbReference type="Proteomes" id="UP000763088">
    <property type="component" value="Unassembled WGS sequence"/>
</dbReference>
<dbReference type="SUPFAM" id="SSF53335">
    <property type="entry name" value="S-adenosyl-L-methionine-dependent methyltransferases"/>
    <property type="match status" value="1"/>
</dbReference>
<evidence type="ECO:0000313" key="13">
    <source>
        <dbReference type="Proteomes" id="UP000763088"/>
    </source>
</evidence>
<dbReference type="InterPro" id="IPR050953">
    <property type="entry name" value="N4_N6_ade-DNA_methylase"/>
</dbReference>
<feature type="domain" description="DUF7149" evidence="10">
    <location>
        <begin position="10"/>
        <end position="242"/>
    </location>
</feature>
<dbReference type="GO" id="GO:0009007">
    <property type="term" value="F:site-specific DNA-methyltransferase (adenine-specific) activity"/>
    <property type="evidence" value="ECO:0007669"/>
    <property type="project" value="UniProtKB-EC"/>
</dbReference>
<gene>
    <name evidence="12" type="ORF">E7102_11105</name>
</gene>
<reference evidence="12" key="1">
    <citation type="submission" date="2019-04" db="EMBL/GenBank/DDBJ databases">
        <title>Evolution of Biomass-Degrading Anaerobic Consortia Revealed by Metagenomics.</title>
        <authorList>
            <person name="Peng X."/>
        </authorList>
    </citation>
    <scope>NUCLEOTIDE SEQUENCE</scope>
    <source>
        <strain evidence="12">SIG141</strain>
    </source>
</reference>
<evidence type="ECO:0000259" key="10">
    <source>
        <dbReference type="Pfam" id="PF23653"/>
    </source>
</evidence>
<keyword evidence="3" id="KW-0808">Transferase</keyword>
<evidence type="ECO:0000259" key="8">
    <source>
        <dbReference type="Pfam" id="PF07669"/>
    </source>
</evidence>
<name>A0A928GI85_XYLRU</name>
<dbReference type="InterPro" id="IPR002052">
    <property type="entry name" value="DNA_methylase_N6_adenine_CS"/>
</dbReference>
<evidence type="ECO:0000256" key="6">
    <source>
        <dbReference type="ARBA" id="ARBA00023125"/>
    </source>
</evidence>
<dbReference type="InterPro" id="IPR056716">
    <property type="entry name" value="DUF7814"/>
</dbReference>
<keyword evidence="6" id="KW-0238">DNA-binding</keyword>
<evidence type="ECO:0000256" key="3">
    <source>
        <dbReference type="ARBA" id="ARBA00022679"/>
    </source>
</evidence>
<dbReference type="Pfam" id="PF23653">
    <property type="entry name" value="DUF7149"/>
    <property type="match status" value="1"/>
</dbReference>
<evidence type="ECO:0000256" key="1">
    <source>
        <dbReference type="ARBA" id="ARBA00011900"/>
    </source>
</evidence>
<feature type="domain" description="TaqI-like C-terminal specificity" evidence="9">
    <location>
        <begin position="1044"/>
        <end position="1172"/>
    </location>
</feature>
<dbReference type="Pfam" id="PF07669">
    <property type="entry name" value="Eco57I"/>
    <property type="match status" value="1"/>
</dbReference>
<dbReference type="Pfam" id="PF12950">
    <property type="entry name" value="TaqI_C"/>
    <property type="match status" value="1"/>
</dbReference>
<dbReference type="EC" id="2.1.1.72" evidence="1"/>
<dbReference type="GO" id="GO:0032259">
    <property type="term" value="P:methylation"/>
    <property type="evidence" value="ECO:0007669"/>
    <property type="project" value="UniProtKB-KW"/>
</dbReference>
<evidence type="ECO:0000256" key="2">
    <source>
        <dbReference type="ARBA" id="ARBA00022603"/>
    </source>
</evidence>
<evidence type="ECO:0000256" key="4">
    <source>
        <dbReference type="ARBA" id="ARBA00022691"/>
    </source>
</evidence>
<accession>A0A928GI85</accession>
<evidence type="ECO:0000259" key="11">
    <source>
        <dbReference type="Pfam" id="PF25120"/>
    </source>
</evidence>
<evidence type="ECO:0000256" key="7">
    <source>
        <dbReference type="ARBA" id="ARBA00047942"/>
    </source>
</evidence>
<evidence type="ECO:0000259" key="9">
    <source>
        <dbReference type="Pfam" id="PF12950"/>
    </source>
</evidence>